<dbReference type="OrthoDB" id="5422926at2"/>
<dbReference type="GO" id="GO:0022857">
    <property type="term" value="F:transmembrane transporter activity"/>
    <property type="evidence" value="ECO:0007669"/>
    <property type="project" value="InterPro"/>
</dbReference>
<keyword evidence="5" id="KW-0472">Membrane</keyword>
<gene>
    <name evidence="6" type="ORF">CEV31_3810</name>
</gene>
<evidence type="ECO:0000256" key="4">
    <source>
        <dbReference type="ARBA" id="ARBA00022989"/>
    </source>
</evidence>
<evidence type="ECO:0000256" key="2">
    <source>
        <dbReference type="ARBA" id="ARBA00022475"/>
    </source>
</evidence>
<organism evidence="6 7">
    <name type="scientific">Brucella thiophenivorans</name>
    <dbReference type="NCBI Taxonomy" id="571255"/>
    <lineage>
        <taxon>Bacteria</taxon>
        <taxon>Pseudomonadati</taxon>
        <taxon>Pseudomonadota</taxon>
        <taxon>Alphaproteobacteria</taxon>
        <taxon>Hyphomicrobiales</taxon>
        <taxon>Brucellaceae</taxon>
        <taxon>Brucella/Ochrobactrum group</taxon>
        <taxon>Brucella</taxon>
    </lineage>
</organism>
<dbReference type="AlphaFoldDB" id="A0A256F9B5"/>
<dbReference type="PANTHER" id="PTHR32196">
    <property type="entry name" value="ABC TRANSPORTER PERMEASE PROTEIN YPHD-RELATED-RELATED"/>
    <property type="match status" value="1"/>
</dbReference>
<comment type="caution">
    <text evidence="6">The sequence shown here is derived from an EMBL/GenBank/DDBJ whole genome shotgun (WGS) entry which is preliminary data.</text>
</comment>
<dbReference type="InterPro" id="IPR001851">
    <property type="entry name" value="ABC_transp_permease"/>
</dbReference>
<evidence type="ECO:0000256" key="3">
    <source>
        <dbReference type="ARBA" id="ARBA00022692"/>
    </source>
</evidence>
<protein>
    <submittedName>
        <fullName evidence="6">Branched-chain amino acid transport system / permease component family protein</fullName>
    </submittedName>
</protein>
<dbReference type="GO" id="GO:0005886">
    <property type="term" value="C:plasma membrane"/>
    <property type="evidence" value="ECO:0007669"/>
    <property type="project" value="UniProtKB-SubCell"/>
</dbReference>
<evidence type="ECO:0000256" key="1">
    <source>
        <dbReference type="ARBA" id="ARBA00004651"/>
    </source>
</evidence>
<evidence type="ECO:0000313" key="6">
    <source>
        <dbReference type="EMBL" id="OYR11469.1"/>
    </source>
</evidence>
<accession>A0A256F9B5</accession>
<dbReference type="CDD" id="cd06579">
    <property type="entry name" value="TM_PBP1_transp_AraH_like"/>
    <property type="match status" value="1"/>
</dbReference>
<dbReference type="Pfam" id="PF02653">
    <property type="entry name" value="BPD_transp_2"/>
    <property type="match status" value="1"/>
</dbReference>
<keyword evidence="3" id="KW-0812">Transmembrane</keyword>
<proteinExistence type="predicted"/>
<dbReference type="EMBL" id="NNRJ01000061">
    <property type="protein sequence ID" value="OYR11469.1"/>
    <property type="molecule type" value="Genomic_DNA"/>
</dbReference>
<evidence type="ECO:0000256" key="5">
    <source>
        <dbReference type="ARBA" id="ARBA00023136"/>
    </source>
</evidence>
<reference evidence="6 7" key="1">
    <citation type="submission" date="2017-07" db="EMBL/GenBank/DDBJ databases">
        <title>Phylogenetic study on the rhizospheric bacterium Ochrobactrum sp. A44.</title>
        <authorList>
            <person name="Krzyzanowska D.M."/>
            <person name="Ossowicki A."/>
            <person name="Rajewska M."/>
            <person name="Maciag T."/>
            <person name="Kaczynski Z."/>
            <person name="Czerwicka M."/>
            <person name="Jafra S."/>
        </authorList>
    </citation>
    <scope>NUCLEOTIDE SEQUENCE [LARGE SCALE GENOMIC DNA]</scope>
    <source>
        <strain evidence="6 7">DSM 7216</strain>
    </source>
</reference>
<comment type="subcellular location">
    <subcellularLocation>
        <location evidence="1">Cell membrane</location>
        <topology evidence="1">Multi-pass membrane protein</topology>
    </subcellularLocation>
</comment>
<sequence>MTEDPNSTSADTLPQNHGYARFDDEQVGIVGRIQRFLHSYPTTIPLIVLAISLLGFGIFAGERFFTPYNMSLIVQQVSIIGILAAAQSLVILTAGIDLSVAAIMVLSSVVAGNLAIKLGLPPALSIAAAFACGTLIGLFNGFLITRIKLPPFIATLGTWNIFYALNLYLSGAQSIRGSDIDTTAPSLKFFGQTISVFGTDISYGSVLLIIVFMVLWYALTRTSWGRHVYAVGDDREAAELAGIRTDRVLLSVYAVAGFICALAGWSAIGRLGAVSPTSFFEGNLQSITAVVIGGISLFGGRGSILGPLVGALIVGVFQSGLRIAGVDVLWQLFAIGWLILIAVSIDQWIRKVSA</sequence>
<dbReference type="Proteomes" id="UP000215590">
    <property type="component" value="Unassembled WGS sequence"/>
</dbReference>
<evidence type="ECO:0000313" key="7">
    <source>
        <dbReference type="Proteomes" id="UP000215590"/>
    </source>
</evidence>
<keyword evidence="7" id="KW-1185">Reference proteome</keyword>
<keyword evidence="2" id="KW-1003">Cell membrane</keyword>
<name>A0A256F9B5_9HYPH</name>
<keyword evidence="4" id="KW-1133">Transmembrane helix</keyword>
<dbReference type="RefSeq" id="WP_094509489.1">
    <property type="nucleotide sequence ID" value="NZ_JBHEEK010000012.1"/>
</dbReference>